<dbReference type="RefSeq" id="WP_158062298.1">
    <property type="nucleotide sequence ID" value="NZ_CP044427.1"/>
</dbReference>
<dbReference type="AlphaFoldDB" id="A0A5J6V8V8"/>
<protein>
    <submittedName>
        <fullName evidence="1">Uncharacterized protein</fullName>
    </submittedName>
</protein>
<reference evidence="1 2" key="1">
    <citation type="submission" date="2019-09" db="EMBL/GenBank/DDBJ databases">
        <title>Serinicoccus pratensis sp. nov., isolated from meadow soil.</title>
        <authorList>
            <person name="Zhang W."/>
        </authorList>
    </citation>
    <scope>NUCLEOTIDE SEQUENCE [LARGE SCALE GENOMIC DNA]</scope>
    <source>
        <strain evidence="1 2">W204</strain>
    </source>
</reference>
<evidence type="ECO:0000313" key="2">
    <source>
        <dbReference type="Proteomes" id="UP000326546"/>
    </source>
</evidence>
<dbReference type="OrthoDB" id="5074912at2"/>
<gene>
    <name evidence="1" type="ORF">FY030_14830</name>
</gene>
<organism evidence="1 2">
    <name type="scientific">Ornithinimicrobium pratense</name>
    <dbReference type="NCBI Taxonomy" id="2593973"/>
    <lineage>
        <taxon>Bacteria</taxon>
        <taxon>Bacillati</taxon>
        <taxon>Actinomycetota</taxon>
        <taxon>Actinomycetes</taxon>
        <taxon>Micrococcales</taxon>
        <taxon>Ornithinimicrobiaceae</taxon>
        <taxon>Ornithinimicrobium</taxon>
    </lineage>
</organism>
<dbReference type="KEGG" id="serw:FY030_14830"/>
<keyword evidence="2" id="KW-1185">Reference proteome</keyword>
<evidence type="ECO:0000313" key="1">
    <source>
        <dbReference type="EMBL" id="QFG69804.1"/>
    </source>
</evidence>
<dbReference type="Proteomes" id="UP000326546">
    <property type="component" value="Chromosome"/>
</dbReference>
<proteinExistence type="predicted"/>
<accession>A0A5J6V8V8</accession>
<sequence>MTDIAAPTVTETDPSTTSRTKLGTVAASALALGALALPDHTRMTPGQRHLLRLARSAYVGWYTWDTGRRALLPEVPAPIFGAVAGAAATLVTAPLDEAADGWAAARLRSWGMQRPRLALALVGAGVGAALALENQNRPASWDQDELLEPGDFYESVEVPDHARALLEAMLDAATSPGADGPVPAGLVETAATLRGQLDQAQASILRDQPLSTDVHFEVPAEAPRVVPHAQGWPVRAHFEAGGLPLQVELWIGDGYLSGLSIMQRGDDLAEDDERWETDILDVLEAWPTPEQVRLVLETADGSRPVG</sequence>
<name>A0A5J6V8V8_9MICO</name>
<dbReference type="EMBL" id="CP044427">
    <property type="protein sequence ID" value="QFG69804.1"/>
    <property type="molecule type" value="Genomic_DNA"/>
</dbReference>